<dbReference type="InterPro" id="IPR046341">
    <property type="entry name" value="SET_dom_sf"/>
</dbReference>
<dbReference type="InterPro" id="IPR001214">
    <property type="entry name" value="SET_dom"/>
</dbReference>
<dbReference type="PROSITE" id="PS50280">
    <property type="entry name" value="SET"/>
    <property type="match status" value="1"/>
</dbReference>
<dbReference type="InterPro" id="IPR053185">
    <property type="entry name" value="SET_domain_protein"/>
</dbReference>
<dbReference type="PANTHER" id="PTHR47332:SF4">
    <property type="entry name" value="SET DOMAIN-CONTAINING PROTEIN 5"/>
    <property type="match status" value="1"/>
</dbReference>
<dbReference type="STRING" id="930990.A0A067N017"/>
<accession>A0A067N017</accession>
<feature type="domain" description="SET" evidence="1">
    <location>
        <begin position="8"/>
        <end position="153"/>
    </location>
</feature>
<evidence type="ECO:0000313" key="2">
    <source>
        <dbReference type="EMBL" id="KDQ17131.1"/>
    </source>
</evidence>
<name>A0A067N017_BOTB1</name>
<dbReference type="InParanoid" id="A0A067N017"/>
<dbReference type="EMBL" id="KL198025">
    <property type="protein sequence ID" value="KDQ17131.1"/>
    <property type="molecule type" value="Genomic_DNA"/>
</dbReference>
<dbReference type="CDD" id="cd20071">
    <property type="entry name" value="SET_SMYD"/>
    <property type="match status" value="1"/>
</dbReference>
<protein>
    <recommendedName>
        <fullName evidence="1">SET domain-containing protein</fullName>
    </recommendedName>
</protein>
<dbReference type="PANTHER" id="PTHR47332">
    <property type="entry name" value="SET DOMAIN-CONTAINING PROTEIN 5"/>
    <property type="match status" value="1"/>
</dbReference>
<dbReference type="OrthoDB" id="265717at2759"/>
<reference evidence="3" key="1">
    <citation type="journal article" date="2014" name="Proc. Natl. Acad. Sci. U.S.A.">
        <title>Extensive sampling of basidiomycete genomes demonstrates inadequacy of the white-rot/brown-rot paradigm for wood decay fungi.</title>
        <authorList>
            <person name="Riley R."/>
            <person name="Salamov A.A."/>
            <person name="Brown D.W."/>
            <person name="Nagy L.G."/>
            <person name="Floudas D."/>
            <person name="Held B.W."/>
            <person name="Levasseur A."/>
            <person name="Lombard V."/>
            <person name="Morin E."/>
            <person name="Otillar R."/>
            <person name="Lindquist E.A."/>
            <person name="Sun H."/>
            <person name="LaButti K.M."/>
            <person name="Schmutz J."/>
            <person name="Jabbour D."/>
            <person name="Luo H."/>
            <person name="Baker S.E."/>
            <person name="Pisabarro A.G."/>
            <person name="Walton J.D."/>
            <person name="Blanchette R.A."/>
            <person name="Henrissat B."/>
            <person name="Martin F."/>
            <person name="Cullen D."/>
            <person name="Hibbett D.S."/>
            <person name="Grigoriev I.V."/>
        </authorList>
    </citation>
    <scope>NUCLEOTIDE SEQUENCE [LARGE SCALE GENOMIC DNA]</scope>
    <source>
        <strain evidence="3">FD-172 SS1</strain>
    </source>
</reference>
<gene>
    <name evidence="2" type="ORF">BOTBODRAFT_172711</name>
</gene>
<dbReference type="Proteomes" id="UP000027195">
    <property type="component" value="Unassembled WGS sequence"/>
</dbReference>
<dbReference type="SMART" id="SM00317">
    <property type="entry name" value="SET"/>
    <property type="match status" value="1"/>
</dbReference>
<evidence type="ECO:0000313" key="3">
    <source>
        <dbReference type="Proteomes" id="UP000027195"/>
    </source>
</evidence>
<dbReference type="Gene3D" id="1.25.40.10">
    <property type="entry name" value="Tetratricopeptide repeat domain"/>
    <property type="match status" value="1"/>
</dbReference>
<dbReference type="Pfam" id="PF00856">
    <property type="entry name" value="SET"/>
    <property type="match status" value="1"/>
</dbReference>
<dbReference type="AlphaFoldDB" id="A0A067N017"/>
<dbReference type="InterPro" id="IPR011990">
    <property type="entry name" value="TPR-like_helical_dom_sf"/>
</dbReference>
<dbReference type="FunCoup" id="A0A067N017">
    <property type="interactions" value="1"/>
</dbReference>
<proteinExistence type="predicted"/>
<organism evidence="2 3">
    <name type="scientific">Botryobasidium botryosum (strain FD-172 SS1)</name>
    <dbReference type="NCBI Taxonomy" id="930990"/>
    <lineage>
        <taxon>Eukaryota</taxon>
        <taxon>Fungi</taxon>
        <taxon>Dikarya</taxon>
        <taxon>Basidiomycota</taxon>
        <taxon>Agaricomycotina</taxon>
        <taxon>Agaricomycetes</taxon>
        <taxon>Cantharellales</taxon>
        <taxon>Botryobasidiaceae</taxon>
        <taxon>Botryobasidium</taxon>
    </lineage>
</organism>
<dbReference type="HOGENOM" id="CLU_028281_0_1_1"/>
<dbReference type="Gene3D" id="2.170.270.10">
    <property type="entry name" value="SET domain"/>
    <property type="match status" value="1"/>
</dbReference>
<keyword evidence="3" id="KW-1185">Reference proteome</keyword>
<dbReference type="SUPFAM" id="SSF82199">
    <property type="entry name" value="SET domain"/>
    <property type="match status" value="1"/>
</dbReference>
<evidence type="ECO:0000259" key="1">
    <source>
        <dbReference type="PROSITE" id="PS50280"/>
    </source>
</evidence>
<sequence>MTATPRPPACKLTGTPEKGYAVRANRDIKRGELVIDEAPLYTLSKPWDVDAIKLKLEHLTREQKEQYLKLSSVSRNDMSQIESIFRSNCLPLGLSNPMRIQATTEFGIFHKISRFNSSCSPNVRNVWDEKVKRMRMVAQRDITTDEELCFSYGMVLAPRAQRMEGLKKDFGFECACAACARGEDASKKSDGRRAELARLMKVIRSMGHDPSEGVRMVRRALKLLKAERLTDHEDHLYYYGYLFCVGASDITHAKEWAVKALDALVLSVGPYGDGVELMRKYAEKPESHPCKGVFLPMTLSGPK</sequence>